<dbReference type="GO" id="GO:0003824">
    <property type="term" value="F:catalytic activity"/>
    <property type="evidence" value="ECO:0007669"/>
    <property type="project" value="UniProtKB-ARBA"/>
</dbReference>
<dbReference type="AlphaFoldDB" id="Q0FWB9"/>
<dbReference type="Gene3D" id="1.10.12.10">
    <property type="entry name" value="Lyase 2-enoyl-coa Hydratase, Chain A, domain 2"/>
    <property type="match status" value="1"/>
</dbReference>
<dbReference type="SUPFAM" id="SSF52096">
    <property type="entry name" value="ClpP/crotonase"/>
    <property type="match status" value="1"/>
</dbReference>
<dbReference type="InterPro" id="IPR001753">
    <property type="entry name" value="Enoyl-CoA_hydra/iso"/>
</dbReference>
<dbReference type="CDD" id="cd06558">
    <property type="entry name" value="crotonase-like"/>
    <property type="match status" value="1"/>
</dbReference>
<dbReference type="STRING" id="314265.R2601_03633"/>
<dbReference type="InterPro" id="IPR029045">
    <property type="entry name" value="ClpP/crotonase-like_dom_sf"/>
</dbReference>
<dbReference type="Pfam" id="PF00378">
    <property type="entry name" value="ECH_1"/>
    <property type="match status" value="1"/>
</dbReference>
<comment type="similarity">
    <text evidence="1">Belongs to the enoyl-CoA hydratase/isomerase family.</text>
</comment>
<dbReference type="Proteomes" id="UP000006230">
    <property type="component" value="Unassembled WGS sequence"/>
</dbReference>
<keyword evidence="3" id="KW-1185">Reference proteome</keyword>
<dbReference type="InterPro" id="IPR051683">
    <property type="entry name" value="Enoyl-CoA_Hydratase/Isomerase"/>
</dbReference>
<accession>Q0FWB9</accession>
<protein>
    <submittedName>
        <fullName evidence="2">Enoyl-CoA hydratase</fullName>
    </submittedName>
</protein>
<dbReference type="EMBL" id="AATQ01000001">
    <property type="protein sequence ID" value="EAU48633.1"/>
    <property type="molecule type" value="Genomic_DNA"/>
</dbReference>
<evidence type="ECO:0000313" key="2">
    <source>
        <dbReference type="EMBL" id="EAU48633.1"/>
    </source>
</evidence>
<dbReference type="Gene3D" id="3.90.226.10">
    <property type="entry name" value="2-enoyl-CoA Hydratase, Chain A, domain 1"/>
    <property type="match status" value="1"/>
</dbReference>
<reference evidence="2 3" key="1">
    <citation type="journal article" date="2010" name="J. Bacteriol.">
        <title>Genome sequences of Pelagibaca bermudensis HTCC2601T and Maritimibacter alkaliphilus HTCC2654T, the type strains of two marine Roseobacter genera.</title>
        <authorList>
            <person name="Thrash J.C."/>
            <person name="Cho J.C."/>
            <person name="Ferriera S."/>
            <person name="Johnson J."/>
            <person name="Vergin K.L."/>
            <person name="Giovannoni S.J."/>
        </authorList>
    </citation>
    <scope>NUCLEOTIDE SEQUENCE [LARGE SCALE GENOMIC DNA]</scope>
    <source>
        <strain evidence="3">DSM 26914 / JCM 13377 / KCTC 12554 / HTCC2601</strain>
    </source>
</reference>
<name>Q0FWB9_SALBH</name>
<evidence type="ECO:0000313" key="3">
    <source>
        <dbReference type="Proteomes" id="UP000006230"/>
    </source>
</evidence>
<dbReference type="PANTHER" id="PTHR42964">
    <property type="entry name" value="ENOYL-COA HYDRATASE"/>
    <property type="match status" value="1"/>
</dbReference>
<dbReference type="PANTHER" id="PTHR42964:SF1">
    <property type="entry name" value="POLYKETIDE BIOSYNTHESIS ENOYL-COA HYDRATASE PKSH-RELATED"/>
    <property type="match status" value="1"/>
</dbReference>
<dbReference type="eggNOG" id="COG1024">
    <property type="taxonomic scope" value="Bacteria"/>
</dbReference>
<comment type="caution">
    <text evidence="2">The sequence shown here is derived from an EMBL/GenBank/DDBJ whole genome shotgun (WGS) entry which is preliminary data.</text>
</comment>
<dbReference type="InterPro" id="IPR014748">
    <property type="entry name" value="Enoyl-CoA_hydra_C"/>
</dbReference>
<proteinExistence type="inferred from homology"/>
<dbReference type="HOGENOM" id="CLU_009834_7_3_5"/>
<evidence type="ECO:0000256" key="1">
    <source>
        <dbReference type="ARBA" id="ARBA00005254"/>
    </source>
</evidence>
<gene>
    <name evidence="2" type="ORF">R2601_03633</name>
</gene>
<organism evidence="2 3">
    <name type="scientific">Salipiger bermudensis (strain DSM 26914 / JCM 13377 / KCTC 12554 / HTCC2601)</name>
    <name type="common">Pelagibaca bermudensis</name>
    <dbReference type="NCBI Taxonomy" id="314265"/>
    <lineage>
        <taxon>Bacteria</taxon>
        <taxon>Pseudomonadati</taxon>
        <taxon>Pseudomonadota</taxon>
        <taxon>Alphaproteobacteria</taxon>
        <taxon>Rhodobacterales</taxon>
        <taxon>Roseobacteraceae</taxon>
        <taxon>Salipiger</taxon>
    </lineage>
</organism>
<sequence>MRVIVLTGTGDKAFCSGADLNPKAGTFGFDYANPMTAYANLLRAARRTTVPVVGRINGHCLAGGMGLLALCDMSVAARPAKFGLPEVKVGVFPMQVAALLQATVPPRRFAEMCYTGEFISASEAMEWGLVNYVCDPEELDAKVAWLVGRVADKSPTAIRRGKHALNSMAGMTTDQAIAFMEAQVGLLPLTEDAKEGMAAFAEKRPPVWTGR</sequence>